<comment type="caution">
    <text evidence="2">The sequence shown here is derived from an EMBL/GenBank/DDBJ whole genome shotgun (WGS) entry which is preliminary data.</text>
</comment>
<organism evidence="2 3">
    <name type="scientific">Microthlaspi erraticum</name>
    <dbReference type="NCBI Taxonomy" id="1685480"/>
    <lineage>
        <taxon>Eukaryota</taxon>
        <taxon>Viridiplantae</taxon>
        <taxon>Streptophyta</taxon>
        <taxon>Embryophyta</taxon>
        <taxon>Tracheophyta</taxon>
        <taxon>Spermatophyta</taxon>
        <taxon>Magnoliopsida</taxon>
        <taxon>eudicotyledons</taxon>
        <taxon>Gunneridae</taxon>
        <taxon>Pentapetalae</taxon>
        <taxon>rosids</taxon>
        <taxon>malvids</taxon>
        <taxon>Brassicales</taxon>
        <taxon>Brassicaceae</taxon>
        <taxon>Coluteocarpeae</taxon>
        <taxon>Microthlaspi</taxon>
    </lineage>
</organism>
<accession>A0A6D2HYM8</accession>
<reference evidence="2" key="1">
    <citation type="submission" date="2020-01" db="EMBL/GenBank/DDBJ databases">
        <authorList>
            <person name="Mishra B."/>
        </authorList>
    </citation>
    <scope>NUCLEOTIDE SEQUENCE [LARGE SCALE GENOMIC DNA]</scope>
</reference>
<name>A0A6D2HYM8_9BRAS</name>
<protein>
    <submittedName>
        <fullName evidence="2">Uncharacterized protein</fullName>
    </submittedName>
</protein>
<feature type="region of interest" description="Disordered" evidence="1">
    <location>
        <begin position="1"/>
        <end position="20"/>
    </location>
</feature>
<keyword evidence="3" id="KW-1185">Reference proteome</keyword>
<evidence type="ECO:0000256" key="1">
    <source>
        <dbReference type="SAM" id="MobiDB-lite"/>
    </source>
</evidence>
<evidence type="ECO:0000313" key="2">
    <source>
        <dbReference type="EMBL" id="CAA7019700.1"/>
    </source>
</evidence>
<sequence>MISRKTARENGSVDSHISQPLHSSTPCMLDFIQNSSNSQFALIGGVPWRELVSMARKCYRVFVLLQGTTISSIDSGSILHHHFPFSVL</sequence>
<dbReference type="Proteomes" id="UP000467841">
    <property type="component" value="Unassembled WGS sequence"/>
</dbReference>
<dbReference type="EMBL" id="CACVBM020000477">
    <property type="protein sequence ID" value="CAA7019700.1"/>
    <property type="molecule type" value="Genomic_DNA"/>
</dbReference>
<proteinExistence type="predicted"/>
<gene>
    <name evidence="2" type="ORF">MERR_LOCUS6935</name>
</gene>
<evidence type="ECO:0000313" key="3">
    <source>
        <dbReference type="Proteomes" id="UP000467841"/>
    </source>
</evidence>
<dbReference type="AlphaFoldDB" id="A0A6D2HYM8"/>